<dbReference type="EMBL" id="MU157938">
    <property type="protein sequence ID" value="KAF9522669.1"/>
    <property type="molecule type" value="Genomic_DNA"/>
</dbReference>
<protein>
    <submittedName>
        <fullName evidence="1">Uncharacterized protein</fullName>
    </submittedName>
</protein>
<organism evidence="1 2">
    <name type="scientific">Crepidotus variabilis</name>
    <dbReference type="NCBI Taxonomy" id="179855"/>
    <lineage>
        <taxon>Eukaryota</taxon>
        <taxon>Fungi</taxon>
        <taxon>Dikarya</taxon>
        <taxon>Basidiomycota</taxon>
        <taxon>Agaricomycotina</taxon>
        <taxon>Agaricomycetes</taxon>
        <taxon>Agaricomycetidae</taxon>
        <taxon>Agaricales</taxon>
        <taxon>Agaricineae</taxon>
        <taxon>Crepidotaceae</taxon>
        <taxon>Crepidotus</taxon>
    </lineage>
</organism>
<accession>A0A9P6E591</accession>
<comment type="caution">
    <text evidence="1">The sequence shown here is derived from an EMBL/GenBank/DDBJ whole genome shotgun (WGS) entry which is preliminary data.</text>
</comment>
<gene>
    <name evidence="1" type="ORF">CPB83DRAFT_840332</name>
</gene>
<reference evidence="1" key="1">
    <citation type="submission" date="2020-11" db="EMBL/GenBank/DDBJ databases">
        <authorList>
            <consortium name="DOE Joint Genome Institute"/>
            <person name="Ahrendt S."/>
            <person name="Riley R."/>
            <person name="Andreopoulos W."/>
            <person name="Labutti K."/>
            <person name="Pangilinan J."/>
            <person name="Ruiz-Duenas F.J."/>
            <person name="Barrasa J.M."/>
            <person name="Sanchez-Garcia M."/>
            <person name="Camarero S."/>
            <person name="Miyauchi S."/>
            <person name="Serrano A."/>
            <person name="Linde D."/>
            <person name="Babiker R."/>
            <person name="Drula E."/>
            <person name="Ayuso-Fernandez I."/>
            <person name="Pacheco R."/>
            <person name="Padilla G."/>
            <person name="Ferreira P."/>
            <person name="Barriuso J."/>
            <person name="Kellner H."/>
            <person name="Castanera R."/>
            <person name="Alfaro M."/>
            <person name="Ramirez L."/>
            <person name="Pisabarro A.G."/>
            <person name="Kuo A."/>
            <person name="Tritt A."/>
            <person name="Lipzen A."/>
            <person name="He G."/>
            <person name="Yan M."/>
            <person name="Ng V."/>
            <person name="Cullen D."/>
            <person name="Martin F."/>
            <person name="Rosso M.-N."/>
            <person name="Henrissat B."/>
            <person name="Hibbett D."/>
            <person name="Martinez A.T."/>
            <person name="Grigoriev I.V."/>
        </authorList>
    </citation>
    <scope>NUCLEOTIDE SEQUENCE</scope>
    <source>
        <strain evidence="1">CBS 506.95</strain>
    </source>
</reference>
<dbReference type="Proteomes" id="UP000807306">
    <property type="component" value="Unassembled WGS sequence"/>
</dbReference>
<sequence length="360" mass="40612">MLPPDFVVLDSSFILGPNSIWWRTQRIKCSIILVCRAWYNSGVAILYRDVDLRHFPELLNFLRSLKESTTNLGELVKSLNVSCLVPTTIGLQFEQLIQAIFKLCPALTSFTTAGSGYTPPGSGYRTSDLASYPPTITHLTLGELLSYTTLLDILGELAKNLIYLNVHINSTWVYYTSSNELLELLEAHGENLLFLHVHFGCPSAMVTALDLCPQLERMVTSPTFSLEDDDNSPLFHKQLKWIMYRALEQFYPSWVRGAQDEFNIKVFEFRFRHDVGHPSWYFDLGEDNIAEVGFQTTEARETCADWHSDTDSLCPSAGSDTSSEVSGGSPADITEEYLQFSDQPIPFDNLDYITSLLSDL</sequence>
<keyword evidence="2" id="KW-1185">Reference proteome</keyword>
<dbReference type="OrthoDB" id="3258555at2759"/>
<evidence type="ECO:0000313" key="2">
    <source>
        <dbReference type="Proteomes" id="UP000807306"/>
    </source>
</evidence>
<name>A0A9P6E591_9AGAR</name>
<evidence type="ECO:0000313" key="1">
    <source>
        <dbReference type="EMBL" id="KAF9522669.1"/>
    </source>
</evidence>
<dbReference type="AlphaFoldDB" id="A0A9P6E591"/>
<proteinExistence type="predicted"/>